<organism evidence="2 3">
    <name type="scientific">Anaerotignum lactatifermentans</name>
    <dbReference type="NCBI Taxonomy" id="160404"/>
    <lineage>
        <taxon>Bacteria</taxon>
        <taxon>Bacillati</taxon>
        <taxon>Bacillota</taxon>
        <taxon>Clostridia</taxon>
        <taxon>Lachnospirales</taxon>
        <taxon>Anaerotignaceae</taxon>
        <taxon>Anaerotignum</taxon>
    </lineage>
</organism>
<proteinExistence type="predicted"/>
<keyword evidence="3" id="KW-1185">Reference proteome</keyword>
<sequence length="388" mass="45059">MDAALYLKMLSDESVTNLKKMQYKYSPEDVTEFVQLLKDSVYTILPLPDFKGNPCVYLKPLVQLKSAPAKMLLMPQSGSYGKEAMEEEVYATLAIESIDSSRESIRKIFKGYAPNGYGEDRVYSIKRGLDFISEKSNLITEENIYRLYEIAIADFLEEESRLLPGQFYRHDSVYIVGTEVEHAGLDHALLPEYMKKLVAFIQEDTDMDDLQKAAVIHFYFAYLHPYFNGNGRMARLLHQWYLVQKGYPSAMFVSFSYHINQTRKKYYQAYKLIEDNAKISGVIDVTPFLIYFTENIYNHIEKENVQKTNQITRFQDALKDGKITEKEKDLWNFVLSAYGQQEFSTKQLEKDFGNAAYATIRSFVLKFKEMGLLTSMAYGNRVKYKIKM</sequence>
<dbReference type="Pfam" id="PF02661">
    <property type="entry name" value="Fic"/>
    <property type="match status" value="1"/>
</dbReference>
<reference evidence="2 3" key="1">
    <citation type="journal article" date="2021" name="Sci. Rep.">
        <title>The distribution of antibiotic resistance genes in chicken gut microbiota commensals.</title>
        <authorList>
            <person name="Juricova H."/>
            <person name="Matiasovicova J."/>
            <person name="Kubasova T."/>
            <person name="Cejkova D."/>
            <person name="Rychlik I."/>
        </authorList>
    </citation>
    <scope>NUCLEOTIDE SEQUENCE [LARGE SCALE GENOMIC DNA]</scope>
    <source>
        <strain evidence="2 3">An431b</strain>
    </source>
</reference>
<comment type="caution">
    <text evidence="2">The sequence shown here is derived from an EMBL/GenBank/DDBJ whole genome shotgun (WGS) entry which is preliminary data.</text>
</comment>
<feature type="domain" description="Fido" evidence="1">
    <location>
        <begin position="139"/>
        <end position="294"/>
    </location>
</feature>
<evidence type="ECO:0000313" key="3">
    <source>
        <dbReference type="Proteomes" id="UP000729290"/>
    </source>
</evidence>
<dbReference type="PANTHER" id="PTHR13504:SF38">
    <property type="entry name" value="FIDO DOMAIN-CONTAINING PROTEIN"/>
    <property type="match status" value="1"/>
</dbReference>
<dbReference type="InterPro" id="IPR040198">
    <property type="entry name" value="Fido_containing"/>
</dbReference>
<name>A0ABS2G7L1_9FIRM</name>
<evidence type="ECO:0000313" key="2">
    <source>
        <dbReference type="EMBL" id="MBM6877454.1"/>
    </source>
</evidence>
<evidence type="ECO:0000259" key="1">
    <source>
        <dbReference type="PROSITE" id="PS51459"/>
    </source>
</evidence>
<dbReference type="SUPFAM" id="SSF140931">
    <property type="entry name" value="Fic-like"/>
    <property type="match status" value="1"/>
</dbReference>
<dbReference type="Proteomes" id="UP000729290">
    <property type="component" value="Unassembled WGS sequence"/>
</dbReference>
<gene>
    <name evidence="2" type="ORF">H9X83_04710</name>
</gene>
<protein>
    <submittedName>
        <fullName evidence="2">Fic family protein</fullName>
    </submittedName>
</protein>
<dbReference type="PROSITE" id="PS51459">
    <property type="entry name" value="FIDO"/>
    <property type="match status" value="1"/>
</dbReference>
<dbReference type="InterPro" id="IPR036597">
    <property type="entry name" value="Fido-like_dom_sf"/>
</dbReference>
<dbReference type="EMBL" id="JACSNV010000005">
    <property type="protein sequence ID" value="MBM6877454.1"/>
    <property type="molecule type" value="Genomic_DNA"/>
</dbReference>
<dbReference type="RefSeq" id="WP_205133513.1">
    <property type="nucleotide sequence ID" value="NZ_JACSNT010000006.1"/>
</dbReference>
<dbReference type="PANTHER" id="PTHR13504">
    <property type="entry name" value="FIDO DOMAIN-CONTAINING PROTEIN DDB_G0283145"/>
    <property type="match status" value="1"/>
</dbReference>
<dbReference type="Gene3D" id="1.10.3290.10">
    <property type="entry name" value="Fido-like domain"/>
    <property type="match status" value="1"/>
</dbReference>
<dbReference type="InterPro" id="IPR003812">
    <property type="entry name" value="Fido"/>
</dbReference>
<accession>A0ABS2G7L1</accession>